<dbReference type="InterPro" id="IPR017703">
    <property type="entry name" value="YgfZ/GCV_T_CS"/>
</dbReference>
<dbReference type="OrthoDB" id="191995at2759"/>
<dbReference type="InterPro" id="IPR027266">
    <property type="entry name" value="TrmE/GcvT-like"/>
</dbReference>
<keyword evidence="3" id="KW-0496">Mitochondrion</keyword>
<evidence type="ECO:0000256" key="1">
    <source>
        <dbReference type="ARBA" id="ARBA00004173"/>
    </source>
</evidence>
<dbReference type="SUPFAM" id="SSF103025">
    <property type="entry name" value="Folate-binding domain"/>
    <property type="match status" value="1"/>
</dbReference>
<dbReference type="GO" id="GO:0016226">
    <property type="term" value="P:iron-sulfur cluster assembly"/>
    <property type="evidence" value="ECO:0007669"/>
    <property type="project" value="TreeGrafter"/>
</dbReference>
<evidence type="ECO:0000259" key="4">
    <source>
        <dbReference type="Pfam" id="PF25455"/>
    </source>
</evidence>
<dbReference type="Pfam" id="PF25455">
    <property type="entry name" value="Beta-barrel_CAF17_C"/>
    <property type="match status" value="1"/>
</dbReference>
<sequence>MSLLRINKLFSTAPHVKNSFQHLKERALIKVEGPDASEFLQGLITNDIRHISNSVGSMFTMFLNIKGRILFDTLIYKTNVPDSFWLECDSQVSNSLQKHLKMYKVRRRVDISPLTEYNVHVLFNTECIKLKPRSANALDGDSDKEILPANSNEIKNHRGMLIFKDPRALHLGYRLISPNSMDSAEIIKDLFICETSISYKKLRYTLGIGEGVGDLSVGSSFPLECNCDYLHGVSFHKGCYIGQELTARTYHTGVIRKRLMPLLFTKPPKTLPENDVIVHSGVNVGKLKGVFENVGLALLRVEKALKFGNITVGDGEASVIKPNWWPIELPKEKQDSGQTSL</sequence>
<evidence type="ECO:0000256" key="3">
    <source>
        <dbReference type="ARBA" id="ARBA00023128"/>
    </source>
</evidence>
<accession>A0A834M592</accession>
<dbReference type="PANTHER" id="PTHR22602">
    <property type="entry name" value="TRANSFERASE CAF17, MITOCHONDRIAL-RELATED"/>
    <property type="match status" value="1"/>
</dbReference>
<dbReference type="EMBL" id="JAACXV010014323">
    <property type="protein sequence ID" value="KAF7268441.1"/>
    <property type="molecule type" value="Genomic_DNA"/>
</dbReference>
<gene>
    <name evidence="5" type="ORF">GWI33_018450</name>
</gene>
<reference evidence="5" key="1">
    <citation type="submission" date="2020-08" db="EMBL/GenBank/DDBJ databases">
        <title>Genome sequencing and assembly of the red palm weevil Rhynchophorus ferrugineus.</title>
        <authorList>
            <person name="Dias G.B."/>
            <person name="Bergman C.M."/>
            <person name="Manee M."/>
        </authorList>
    </citation>
    <scope>NUCLEOTIDE SEQUENCE</scope>
    <source>
        <strain evidence="5">AA-2017</strain>
        <tissue evidence="5">Whole larva</tissue>
    </source>
</reference>
<evidence type="ECO:0000256" key="2">
    <source>
        <dbReference type="ARBA" id="ARBA00022946"/>
    </source>
</evidence>
<dbReference type="Gene3D" id="3.30.1360.120">
    <property type="entry name" value="Probable tRNA modification gtpase trme, domain 1"/>
    <property type="match status" value="1"/>
</dbReference>
<dbReference type="PANTHER" id="PTHR22602:SF0">
    <property type="entry name" value="TRANSFERASE CAF17, MITOCHONDRIAL-RELATED"/>
    <property type="match status" value="1"/>
</dbReference>
<dbReference type="AlphaFoldDB" id="A0A834M592"/>
<organism evidence="5 6">
    <name type="scientific">Rhynchophorus ferrugineus</name>
    <name type="common">Red palm weevil</name>
    <name type="synonym">Curculio ferrugineus</name>
    <dbReference type="NCBI Taxonomy" id="354439"/>
    <lineage>
        <taxon>Eukaryota</taxon>
        <taxon>Metazoa</taxon>
        <taxon>Ecdysozoa</taxon>
        <taxon>Arthropoda</taxon>
        <taxon>Hexapoda</taxon>
        <taxon>Insecta</taxon>
        <taxon>Pterygota</taxon>
        <taxon>Neoptera</taxon>
        <taxon>Endopterygota</taxon>
        <taxon>Coleoptera</taxon>
        <taxon>Polyphaga</taxon>
        <taxon>Cucujiformia</taxon>
        <taxon>Curculionidae</taxon>
        <taxon>Dryophthorinae</taxon>
        <taxon>Rhynchophorus</taxon>
    </lineage>
</organism>
<dbReference type="InterPro" id="IPR045179">
    <property type="entry name" value="YgfZ/GcvT"/>
</dbReference>
<comment type="caution">
    <text evidence="5">The sequence shown here is derived from an EMBL/GenBank/DDBJ whole genome shotgun (WGS) entry which is preliminary data.</text>
</comment>
<protein>
    <recommendedName>
        <fullName evidence="4">CAF17 C-terminal domain-containing protein</fullName>
    </recommendedName>
</protein>
<evidence type="ECO:0000313" key="5">
    <source>
        <dbReference type="EMBL" id="KAF7268441.1"/>
    </source>
</evidence>
<dbReference type="InterPro" id="IPR057460">
    <property type="entry name" value="CAF17_C"/>
</dbReference>
<keyword evidence="2" id="KW-0809">Transit peptide</keyword>
<dbReference type="Proteomes" id="UP000625711">
    <property type="component" value="Unassembled WGS sequence"/>
</dbReference>
<name>A0A834M592_RHYFE</name>
<dbReference type="GO" id="GO:0005759">
    <property type="term" value="C:mitochondrial matrix"/>
    <property type="evidence" value="ECO:0007669"/>
    <property type="project" value="TreeGrafter"/>
</dbReference>
<evidence type="ECO:0000313" key="6">
    <source>
        <dbReference type="Proteomes" id="UP000625711"/>
    </source>
</evidence>
<dbReference type="NCBIfam" id="TIGR03317">
    <property type="entry name" value="ygfZ_signature"/>
    <property type="match status" value="1"/>
</dbReference>
<proteinExistence type="predicted"/>
<keyword evidence="6" id="KW-1185">Reference proteome</keyword>
<feature type="domain" description="CAF17 C-terminal" evidence="4">
    <location>
        <begin position="256"/>
        <end position="326"/>
    </location>
</feature>
<comment type="subcellular location">
    <subcellularLocation>
        <location evidence="1">Mitochondrion</location>
    </subcellularLocation>
</comment>